<evidence type="ECO:0000256" key="1">
    <source>
        <dbReference type="SAM" id="Phobius"/>
    </source>
</evidence>
<evidence type="ECO:0000313" key="2">
    <source>
        <dbReference type="EMBL" id="GAA1573846.1"/>
    </source>
</evidence>
<reference evidence="2 3" key="1">
    <citation type="journal article" date="2019" name="Int. J. Syst. Evol. Microbiol.">
        <title>The Global Catalogue of Microorganisms (GCM) 10K type strain sequencing project: providing services to taxonomists for standard genome sequencing and annotation.</title>
        <authorList>
            <consortium name="The Broad Institute Genomics Platform"/>
            <consortium name="The Broad Institute Genome Sequencing Center for Infectious Disease"/>
            <person name="Wu L."/>
            <person name="Ma J."/>
        </authorList>
    </citation>
    <scope>NUCLEOTIDE SEQUENCE [LARGE SCALE GENOMIC DNA]</scope>
    <source>
        <strain evidence="2 3">JCM 14304</strain>
    </source>
</reference>
<keyword evidence="1" id="KW-1133">Transmembrane helix</keyword>
<comment type="caution">
    <text evidence="2">The sequence shown here is derived from an EMBL/GenBank/DDBJ whole genome shotgun (WGS) entry which is preliminary data.</text>
</comment>
<evidence type="ECO:0000313" key="3">
    <source>
        <dbReference type="Proteomes" id="UP001500190"/>
    </source>
</evidence>
<dbReference type="Proteomes" id="UP001500190">
    <property type="component" value="Unassembled WGS sequence"/>
</dbReference>
<dbReference type="EMBL" id="BAAAND010000003">
    <property type="protein sequence ID" value="GAA1573846.1"/>
    <property type="molecule type" value="Genomic_DNA"/>
</dbReference>
<feature type="transmembrane region" description="Helical" evidence="1">
    <location>
        <begin position="37"/>
        <end position="59"/>
    </location>
</feature>
<dbReference type="RefSeq" id="WP_325039276.1">
    <property type="nucleotide sequence ID" value="NZ_BAAAND010000003.1"/>
</dbReference>
<protein>
    <submittedName>
        <fullName evidence="2">Uncharacterized protein</fullName>
    </submittedName>
</protein>
<keyword evidence="3" id="KW-1185">Reference proteome</keyword>
<gene>
    <name evidence="2" type="ORF">GCM10009742_16030</name>
</gene>
<name>A0ABN2DDX0_9ACTN</name>
<sequence length="225" mass="22927">MTDVKNLLEELAGHGAGVELAEHDLLPRIRRRRRVRAGLVGASGVAAVAVLAVGAYAAMPGNATTPAGPASTVASTARPTAVAPYQCGDVFPAPDPTGSGRQVATVTLTQKSISRTAGGWSGSIRSKYQYHGGLPHPLIAGLPPQWVAVVRDGRMVGHATVSTTAKAVELRAGQSKVVDAGIAIRSCAGASLPAGSYLLYEDLSPTAKPSKSLVAAGPIGRLQLP</sequence>
<accession>A0ABN2DDX0</accession>
<organism evidence="2 3">
    <name type="scientific">Kribbella karoonensis</name>
    <dbReference type="NCBI Taxonomy" id="324851"/>
    <lineage>
        <taxon>Bacteria</taxon>
        <taxon>Bacillati</taxon>
        <taxon>Actinomycetota</taxon>
        <taxon>Actinomycetes</taxon>
        <taxon>Propionibacteriales</taxon>
        <taxon>Kribbellaceae</taxon>
        <taxon>Kribbella</taxon>
    </lineage>
</organism>
<keyword evidence="1" id="KW-0812">Transmembrane</keyword>
<proteinExistence type="predicted"/>
<keyword evidence="1" id="KW-0472">Membrane</keyword>